<keyword evidence="1" id="KW-1133">Transmembrane helix</keyword>
<evidence type="ECO:0000313" key="2">
    <source>
        <dbReference type="EMBL" id="GAA2207678.1"/>
    </source>
</evidence>
<reference evidence="2 3" key="1">
    <citation type="journal article" date="2019" name="Int. J. Syst. Evol. Microbiol.">
        <title>The Global Catalogue of Microorganisms (GCM) 10K type strain sequencing project: providing services to taxonomists for standard genome sequencing and annotation.</title>
        <authorList>
            <consortium name="The Broad Institute Genomics Platform"/>
            <consortium name="The Broad Institute Genome Sequencing Center for Infectious Disease"/>
            <person name="Wu L."/>
            <person name="Ma J."/>
        </authorList>
    </citation>
    <scope>NUCLEOTIDE SEQUENCE [LARGE SCALE GENOMIC DNA]</scope>
    <source>
        <strain evidence="2 3">JCM 16114</strain>
    </source>
</reference>
<feature type="transmembrane region" description="Helical" evidence="1">
    <location>
        <begin position="131"/>
        <end position="152"/>
    </location>
</feature>
<dbReference type="EMBL" id="BAAAQX010000007">
    <property type="protein sequence ID" value="GAA2207678.1"/>
    <property type="molecule type" value="Genomic_DNA"/>
</dbReference>
<keyword evidence="3" id="KW-1185">Reference proteome</keyword>
<evidence type="ECO:0000256" key="1">
    <source>
        <dbReference type="SAM" id="Phobius"/>
    </source>
</evidence>
<evidence type="ECO:0000313" key="3">
    <source>
        <dbReference type="Proteomes" id="UP001499843"/>
    </source>
</evidence>
<organism evidence="2 3">
    <name type="scientific">Nonomuraea monospora</name>
    <dbReference type="NCBI Taxonomy" id="568818"/>
    <lineage>
        <taxon>Bacteria</taxon>
        <taxon>Bacillati</taxon>
        <taxon>Actinomycetota</taxon>
        <taxon>Actinomycetes</taxon>
        <taxon>Streptosporangiales</taxon>
        <taxon>Streptosporangiaceae</taxon>
        <taxon>Nonomuraea</taxon>
    </lineage>
</organism>
<dbReference type="Proteomes" id="UP001499843">
    <property type="component" value="Unassembled WGS sequence"/>
</dbReference>
<evidence type="ECO:0008006" key="4">
    <source>
        <dbReference type="Google" id="ProtNLM"/>
    </source>
</evidence>
<dbReference type="Pfam" id="PF03729">
    <property type="entry name" value="DUF308"/>
    <property type="match status" value="1"/>
</dbReference>
<name>A0ABN3CEU9_9ACTN</name>
<keyword evidence="1" id="KW-0812">Transmembrane</keyword>
<sequence>MPPGDATPQDRTPRGGRRSAAALKGLVTLFTGVVVLTCQAFTITTFATLLGGYLIVAGALDVARGLTERDTCPGVRLLFALQGTLLATAGALALAGMVQAGPFCVLLGLVWLVGGIVELMSVASDLWRPGALPTAALAVATTLAGEALLVLPVTSLELLALIAGAQMVVGGGLTAYLMSA</sequence>
<accession>A0ABN3CEU9</accession>
<feature type="transmembrane region" description="Helical" evidence="1">
    <location>
        <begin position="21"/>
        <end position="37"/>
    </location>
</feature>
<dbReference type="InterPro" id="IPR005325">
    <property type="entry name" value="DUF308_memb"/>
</dbReference>
<feature type="transmembrane region" description="Helical" evidence="1">
    <location>
        <begin position="75"/>
        <end position="94"/>
    </location>
</feature>
<protein>
    <recommendedName>
        <fullName evidence="4">Integral membrane protein</fullName>
    </recommendedName>
</protein>
<feature type="transmembrane region" description="Helical" evidence="1">
    <location>
        <begin position="100"/>
        <end position="119"/>
    </location>
</feature>
<dbReference type="RefSeq" id="WP_344475110.1">
    <property type="nucleotide sequence ID" value="NZ_BAAAQX010000007.1"/>
</dbReference>
<feature type="transmembrane region" description="Helical" evidence="1">
    <location>
        <begin position="158"/>
        <end position="178"/>
    </location>
</feature>
<comment type="caution">
    <text evidence="2">The sequence shown here is derived from an EMBL/GenBank/DDBJ whole genome shotgun (WGS) entry which is preliminary data.</text>
</comment>
<keyword evidence="1" id="KW-0472">Membrane</keyword>
<gene>
    <name evidence="2" type="ORF">GCM10009850_031360</name>
</gene>
<proteinExistence type="predicted"/>